<dbReference type="Proteomes" id="UP000237347">
    <property type="component" value="Unassembled WGS sequence"/>
</dbReference>
<comment type="caution">
    <text evidence="1">The sequence shown here is derived from an EMBL/GenBank/DDBJ whole genome shotgun (WGS) entry which is preliminary data.</text>
</comment>
<evidence type="ECO:0000313" key="1">
    <source>
        <dbReference type="EMBL" id="KAK7843367.1"/>
    </source>
</evidence>
<evidence type="ECO:0000313" key="2">
    <source>
        <dbReference type="Proteomes" id="UP000237347"/>
    </source>
</evidence>
<accession>A0AAW0KVX8</accession>
<keyword evidence="2" id="KW-1185">Reference proteome</keyword>
<sequence>MLAKMDSFSLRPLPKQLSMSMIYFMK</sequence>
<proteinExistence type="predicted"/>
<organism evidence="1 2">
    <name type="scientific">Quercus suber</name>
    <name type="common">Cork oak</name>
    <dbReference type="NCBI Taxonomy" id="58331"/>
    <lineage>
        <taxon>Eukaryota</taxon>
        <taxon>Viridiplantae</taxon>
        <taxon>Streptophyta</taxon>
        <taxon>Embryophyta</taxon>
        <taxon>Tracheophyta</taxon>
        <taxon>Spermatophyta</taxon>
        <taxon>Magnoliopsida</taxon>
        <taxon>eudicotyledons</taxon>
        <taxon>Gunneridae</taxon>
        <taxon>Pentapetalae</taxon>
        <taxon>rosids</taxon>
        <taxon>fabids</taxon>
        <taxon>Fagales</taxon>
        <taxon>Fagaceae</taxon>
        <taxon>Quercus</taxon>
    </lineage>
</organism>
<reference evidence="1 2" key="1">
    <citation type="journal article" date="2018" name="Sci. Data">
        <title>The draft genome sequence of cork oak.</title>
        <authorList>
            <person name="Ramos A.M."/>
            <person name="Usie A."/>
            <person name="Barbosa P."/>
            <person name="Barros P.M."/>
            <person name="Capote T."/>
            <person name="Chaves I."/>
            <person name="Simoes F."/>
            <person name="Abreu I."/>
            <person name="Carrasquinho I."/>
            <person name="Faro C."/>
            <person name="Guimaraes J.B."/>
            <person name="Mendonca D."/>
            <person name="Nobrega F."/>
            <person name="Rodrigues L."/>
            <person name="Saibo N.J.M."/>
            <person name="Varela M.C."/>
            <person name="Egas C."/>
            <person name="Matos J."/>
            <person name="Miguel C.M."/>
            <person name="Oliveira M.M."/>
            <person name="Ricardo C.P."/>
            <person name="Goncalves S."/>
        </authorList>
    </citation>
    <scope>NUCLEOTIDE SEQUENCE [LARGE SCALE GENOMIC DNA]</scope>
    <source>
        <strain evidence="2">cv. HL8</strain>
    </source>
</reference>
<dbReference type="EMBL" id="PKMF04000205">
    <property type="protein sequence ID" value="KAK7843367.1"/>
    <property type="molecule type" value="Genomic_DNA"/>
</dbReference>
<dbReference type="AlphaFoldDB" id="A0AAW0KVX8"/>
<gene>
    <name evidence="1" type="ORF">CFP56_012632</name>
</gene>
<name>A0AAW0KVX8_QUESU</name>
<protein>
    <submittedName>
        <fullName evidence="1">Uncharacterized protein</fullName>
    </submittedName>
</protein>